<reference evidence="1 2" key="1">
    <citation type="submission" date="2014-04" db="EMBL/GenBank/DDBJ databases">
        <title>Draft genome sequence of Photobacterium halotolerans S2753: a solonamide, ngercheumicin and holomycin producer.</title>
        <authorList>
            <person name="Machado H.R."/>
            <person name="Gram L."/>
        </authorList>
    </citation>
    <scope>NUCLEOTIDE SEQUENCE [LARGE SCALE GENOMIC DNA]</scope>
    <source>
        <strain evidence="1 2">S2753</strain>
    </source>
</reference>
<dbReference type="RefSeq" id="WP_036752435.1">
    <property type="nucleotide sequence ID" value="NZ_JAGSGC010000006.1"/>
</dbReference>
<keyword evidence="2" id="KW-1185">Reference proteome</keyword>
<sequence length="242" mass="27771">MKKYKSIYVVICWLALAAAAGIIGNEFHQSYEELMGQKDNTINVLTKKVFDLENDLAESRELLSRIQGGVDDVSKEISLQFSVTAEKQIGTIEKYRKSIRSLEIVNSWQEKNSIDIESTLTSHDFSRDVNQDIVIQSMHSVCELNSFHRWLSGEDALFLPRQTILDFSAYFNTIDVYCEFIPENLARIRADSWIADISQSTLGRVQFNMSTVNDNYNQILLASRDMLRKLGNEEDKLLKENI</sequence>
<accession>A0A066RWC9</accession>
<organism evidence="1 2">
    <name type="scientific">Photobacterium galatheae</name>
    <dbReference type="NCBI Taxonomy" id="1654360"/>
    <lineage>
        <taxon>Bacteria</taxon>
        <taxon>Pseudomonadati</taxon>
        <taxon>Pseudomonadota</taxon>
        <taxon>Gammaproteobacteria</taxon>
        <taxon>Vibrionales</taxon>
        <taxon>Vibrionaceae</taxon>
        <taxon>Photobacterium</taxon>
    </lineage>
</organism>
<dbReference type="EMBL" id="JMIB01000021">
    <property type="protein sequence ID" value="KDM91658.1"/>
    <property type="molecule type" value="Genomic_DNA"/>
</dbReference>
<gene>
    <name evidence="1" type="ORF">EA58_11610</name>
</gene>
<proteinExistence type="predicted"/>
<evidence type="ECO:0000313" key="2">
    <source>
        <dbReference type="Proteomes" id="UP000027192"/>
    </source>
</evidence>
<comment type="caution">
    <text evidence="1">The sequence shown here is derived from an EMBL/GenBank/DDBJ whole genome shotgun (WGS) entry which is preliminary data.</text>
</comment>
<name>A0A066RWC9_9GAMM</name>
<protein>
    <submittedName>
        <fullName evidence="1">Uncharacterized protein</fullName>
    </submittedName>
</protein>
<evidence type="ECO:0000313" key="1">
    <source>
        <dbReference type="EMBL" id="KDM91658.1"/>
    </source>
</evidence>
<dbReference type="Proteomes" id="UP000027192">
    <property type="component" value="Unassembled WGS sequence"/>
</dbReference>
<dbReference type="AlphaFoldDB" id="A0A066RWC9"/>
<dbReference type="STRING" id="1654360.EA58_11610"/>